<feature type="compositionally biased region" description="Basic and acidic residues" evidence="1">
    <location>
        <begin position="147"/>
        <end position="162"/>
    </location>
</feature>
<accession>A0ABU3LIN5</accession>
<dbReference type="Proteomes" id="UP001257277">
    <property type="component" value="Unassembled WGS sequence"/>
</dbReference>
<organism evidence="3 4">
    <name type="scientific">Asprobacillus argus</name>
    <dbReference type="NCBI Taxonomy" id="3076534"/>
    <lineage>
        <taxon>Bacteria</taxon>
        <taxon>Pseudomonadati</taxon>
        <taxon>Bacteroidota</taxon>
        <taxon>Flavobacteriia</taxon>
        <taxon>Flavobacteriales</taxon>
        <taxon>Flavobacteriaceae</taxon>
        <taxon>Asprobacillus</taxon>
    </lineage>
</organism>
<evidence type="ECO:0000313" key="4">
    <source>
        <dbReference type="Proteomes" id="UP001257277"/>
    </source>
</evidence>
<feature type="compositionally biased region" description="Basic and acidic residues" evidence="1">
    <location>
        <begin position="69"/>
        <end position="103"/>
    </location>
</feature>
<gene>
    <name evidence="3" type="ORF">RQM59_13835</name>
</gene>
<evidence type="ECO:0000256" key="2">
    <source>
        <dbReference type="SAM" id="Phobius"/>
    </source>
</evidence>
<evidence type="ECO:0000256" key="1">
    <source>
        <dbReference type="SAM" id="MobiDB-lite"/>
    </source>
</evidence>
<protein>
    <submittedName>
        <fullName evidence="3">Energy transducer TonB</fullName>
    </submittedName>
</protein>
<sequence length="277" mass="30427">MRVFETKHKRKSAVITTSIMLLLIIAIFNFGMRYLDPPEEYGLAINFGNSNVGQGKPDVIKKVKTTPKKAVETPPKEVKETPKQVVEEKVITQDNKEAPVVEKPKKKKKETPKKEVKKDKPIEKPKPKPKKPSKATTDALKNLLNGDKSDGKPKGEGDDRNPGLKGKKNGDPSSSKYYGNQGGPDGDKNYNLAGRNATSKPIRKPNCEEEGIVVVSIEVDKSGRVIKAIAGVKGTTNSAECLLKPAREAALKTKWNADNNAPIKQRGTIIYKFSLTE</sequence>
<keyword evidence="2" id="KW-1133">Transmembrane helix</keyword>
<comment type="caution">
    <text evidence="3">The sequence shown here is derived from an EMBL/GenBank/DDBJ whole genome shotgun (WGS) entry which is preliminary data.</text>
</comment>
<feature type="compositionally biased region" description="Basic and acidic residues" evidence="1">
    <location>
        <begin position="112"/>
        <end position="126"/>
    </location>
</feature>
<dbReference type="EMBL" id="JAVTTO010000005">
    <property type="protein sequence ID" value="MDT7833463.1"/>
    <property type="molecule type" value="Genomic_DNA"/>
</dbReference>
<evidence type="ECO:0000313" key="3">
    <source>
        <dbReference type="EMBL" id="MDT7833463.1"/>
    </source>
</evidence>
<dbReference type="RefSeq" id="WP_349242714.1">
    <property type="nucleotide sequence ID" value="NZ_JAVTTO010000005.1"/>
</dbReference>
<keyword evidence="2" id="KW-0812">Transmembrane</keyword>
<keyword evidence="4" id="KW-1185">Reference proteome</keyword>
<reference evidence="3 4" key="1">
    <citation type="submission" date="2023-09" db="EMBL/GenBank/DDBJ databases">
        <title>Novel taxa isolated from Blanes Bay.</title>
        <authorList>
            <person name="Rey-Velasco X."/>
            <person name="Lucena T."/>
        </authorList>
    </citation>
    <scope>NUCLEOTIDE SEQUENCE [LARGE SCALE GENOMIC DNA]</scope>
    <source>
        <strain evidence="3 4">S356</strain>
    </source>
</reference>
<name>A0ABU3LIN5_9FLAO</name>
<feature type="transmembrane region" description="Helical" evidence="2">
    <location>
        <begin position="12"/>
        <end position="32"/>
    </location>
</feature>
<proteinExistence type="predicted"/>
<keyword evidence="2" id="KW-0472">Membrane</keyword>
<feature type="region of interest" description="Disordered" evidence="1">
    <location>
        <begin position="65"/>
        <end position="203"/>
    </location>
</feature>